<dbReference type="InterPro" id="IPR032816">
    <property type="entry name" value="VTT_dom"/>
</dbReference>
<feature type="transmembrane region" description="Helical" evidence="7">
    <location>
        <begin position="146"/>
        <end position="167"/>
    </location>
</feature>
<gene>
    <name evidence="9" type="ORF">WM43_20090</name>
</gene>
<name>A0AAC9FNE8_AERVE</name>
<evidence type="ECO:0000259" key="8">
    <source>
        <dbReference type="Pfam" id="PF09335"/>
    </source>
</evidence>
<dbReference type="RefSeq" id="WP_064339852.1">
    <property type="nucleotide sequence ID" value="NZ_CP014774.1"/>
</dbReference>
<reference evidence="9 10" key="1">
    <citation type="journal article" date="2016" name="J. Clin. Microbiol.">
        <title>Detection and Whole-Genome Sequencing of Carbapenemase-Producing Aeromonas hydrophila Isolates from Routine Perirectal Surveillance Culture.</title>
        <authorList>
            <person name="Hughes H.Y."/>
            <person name="Conlan S.P."/>
            <person name="Lau A.F."/>
            <person name="Dekker J.P."/>
            <person name="Michelin A.V."/>
            <person name="Youn J.H."/>
            <person name="Henderson D.K."/>
            <person name="Frank K.M."/>
            <person name="Segre J.A."/>
            <person name="Palmore T.N."/>
        </authorList>
    </citation>
    <scope>NUCLEOTIDE SEQUENCE [LARGE SCALE GENOMIC DNA]</scope>
    <source>
        <strain evidence="9 10">AVNIH1</strain>
    </source>
</reference>
<dbReference type="EMBL" id="CP014774">
    <property type="protein sequence ID" value="ANB54789.1"/>
    <property type="molecule type" value="Genomic_DNA"/>
</dbReference>
<organism evidence="9 10">
    <name type="scientific">Aeromonas veronii</name>
    <dbReference type="NCBI Taxonomy" id="654"/>
    <lineage>
        <taxon>Bacteria</taxon>
        <taxon>Pseudomonadati</taxon>
        <taxon>Pseudomonadota</taxon>
        <taxon>Gammaproteobacteria</taxon>
        <taxon>Aeromonadales</taxon>
        <taxon>Aeromonadaceae</taxon>
        <taxon>Aeromonas</taxon>
    </lineage>
</organism>
<dbReference type="PANTHER" id="PTHR30353:SF11">
    <property type="entry name" value="INNER MEMBRANE PROTEIN YQJA"/>
    <property type="match status" value="1"/>
</dbReference>
<dbReference type="PANTHER" id="PTHR30353">
    <property type="entry name" value="INNER MEMBRANE PROTEIN DEDA-RELATED"/>
    <property type="match status" value="1"/>
</dbReference>
<evidence type="ECO:0000256" key="1">
    <source>
        <dbReference type="ARBA" id="ARBA00004651"/>
    </source>
</evidence>
<evidence type="ECO:0000256" key="2">
    <source>
        <dbReference type="ARBA" id="ARBA00010792"/>
    </source>
</evidence>
<evidence type="ECO:0000313" key="9">
    <source>
        <dbReference type="EMBL" id="ANB54789.1"/>
    </source>
</evidence>
<proteinExistence type="inferred from homology"/>
<evidence type="ECO:0000256" key="7">
    <source>
        <dbReference type="RuleBase" id="RU367016"/>
    </source>
</evidence>
<dbReference type="AlphaFoldDB" id="A0AAC9FNE8"/>
<evidence type="ECO:0000256" key="5">
    <source>
        <dbReference type="ARBA" id="ARBA00022989"/>
    </source>
</evidence>
<protein>
    <recommendedName>
        <fullName evidence="8">VTT domain-containing protein</fullName>
    </recommendedName>
</protein>
<keyword evidence="5 7" id="KW-1133">Transmembrane helix</keyword>
<feature type="transmembrane region" description="Helical" evidence="7">
    <location>
        <begin position="49"/>
        <end position="71"/>
    </location>
</feature>
<dbReference type="Proteomes" id="UP000076809">
    <property type="component" value="Chromosome"/>
</dbReference>
<dbReference type="GO" id="GO:0005886">
    <property type="term" value="C:plasma membrane"/>
    <property type="evidence" value="ECO:0007669"/>
    <property type="project" value="UniProtKB-SubCell"/>
</dbReference>
<keyword evidence="6 7" id="KW-0472">Membrane</keyword>
<feature type="domain" description="VTT" evidence="8">
    <location>
        <begin position="44"/>
        <end position="169"/>
    </location>
</feature>
<sequence>MLDMLMAIWHQDFDALIQMQAVPMLICCLMLVLLLESAFVFLPLPGDSLVLLAGGLVGMGVLGTEVTLIYLPLAAGFGSVLAYLQGRALQRTRFMEHIERMLPPDSLPKATRLLNRYGFLAMFASRFIPFVRVLTPMLMGIGRLSVLRMCVASFASAVLWSLCLSLVGKLAMTVPFFVAHSELLTRMLLITSLVLFLIAVTAILFRWFKGGTKREQSPLR</sequence>
<keyword evidence="4 7" id="KW-0812">Transmembrane</keyword>
<evidence type="ECO:0000256" key="6">
    <source>
        <dbReference type="ARBA" id="ARBA00023136"/>
    </source>
</evidence>
<evidence type="ECO:0000256" key="3">
    <source>
        <dbReference type="ARBA" id="ARBA00022475"/>
    </source>
</evidence>
<comment type="similarity">
    <text evidence="2 7">Belongs to the DedA family.</text>
</comment>
<evidence type="ECO:0000256" key="4">
    <source>
        <dbReference type="ARBA" id="ARBA00022692"/>
    </source>
</evidence>
<dbReference type="Pfam" id="PF09335">
    <property type="entry name" value="VTT_dom"/>
    <property type="match status" value="1"/>
</dbReference>
<comment type="subcellular location">
    <subcellularLocation>
        <location evidence="1 7">Cell membrane</location>
        <topology evidence="1 7">Multi-pass membrane protein</topology>
    </subcellularLocation>
</comment>
<feature type="transmembrane region" description="Helical" evidence="7">
    <location>
        <begin position="187"/>
        <end position="208"/>
    </location>
</feature>
<accession>A0AAC9FNE8</accession>
<keyword evidence="3 7" id="KW-1003">Cell membrane</keyword>
<feature type="transmembrane region" description="Helical" evidence="7">
    <location>
        <begin position="20"/>
        <end position="42"/>
    </location>
</feature>
<evidence type="ECO:0000313" key="10">
    <source>
        <dbReference type="Proteomes" id="UP000076809"/>
    </source>
</evidence>
<dbReference type="InterPro" id="IPR032818">
    <property type="entry name" value="DedA-like"/>
</dbReference>